<dbReference type="Pfam" id="PF02254">
    <property type="entry name" value="TrkA_N"/>
    <property type="match status" value="1"/>
</dbReference>
<evidence type="ECO:0000259" key="4">
    <source>
        <dbReference type="Pfam" id="PF02254"/>
    </source>
</evidence>
<dbReference type="EMBL" id="JAJCIS010000009">
    <property type="protein sequence ID" value="MCB7388136.1"/>
    <property type="molecule type" value="Genomic_DNA"/>
</dbReference>
<evidence type="ECO:0000256" key="3">
    <source>
        <dbReference type="SAM" id="SignalP"/>
    </source>
</evidence>
<organism evidence="5 6">
    <name type="scientific">Bariatricus massiliensis</name>
    <dbReference type="NCBI Taxonomy" id="1745713"/>
    <lineage>
        <taxon>Bacteria</taxon>
        <taxon>Bacillati</taxon>
        <taxon>Bacillota</taxon>
        <taxon>Clostridia</taxon>
        <taxon>Lachnospirales</taxon>
        <taxon>Lachnospiraceae</taxon>
        <taxon>Bariatricus</taxon>
    </lineage>
</organism>
<keyword evidence="1" id="KW-0633">Potassium transport</keyword>
<feature type="domain" description="RCK N-terminal" evidence="4">
    <location>
        <begin position="9"/>
        <end position="122"/>
    </location>
</feature>
<dbReference type="Proteomes" id="UP001299546">
    <property type="component" value="Unassembled WGS sequence"/>
</dbReference>
<keyword evidence="1" id="KW-0813">Transport</keyword>
<evidence type="ECO:0000256" key="2">
    <source>
        <dbReference type="ARBA" id="ARBA00022958"/>
    </source>
</evidence>
<protein>
    <submittedName>
        <fullName evidence="5">TrkA family potassium uptake protein</fullName>
    </submittedName>
</protein>
<dbReference type="SUPFAM" id="SSF51735">
    <property type="entry name" value="NAD(P)-binding Rossmann-fold domains"/>
    <property type="match status" value="1"/>
</dbReference>
<evidence type="ECO:0000313" key="6">
    <source>
        <dbReference type="Proteomes" id="UP001299546"/>
    </source>
</evidence>
<name>A0ABS8DIB6_9FIRM</name>
<dbReference type="PRINTS" id="PR00335">
    <property type="entry name" value="KUPTAKETRKA"/>
</dbReference>
<sequence length="143" mass="15684">MLFQKVKLVIVVGCGRFGAALAGCLCENGCDVVVIDKDPESFDMLPESYSGYQIAADGADINILENAGIGRAYMVIGATGYDCTNNIVCQAASRIYHVPNVYMRLTDPNMEKIIQGYGIQVIYPFRLSMREFERLSGIEVEAV</sequence>
<dbReference type="InterPro" id="IPR036291">
    <property type="entry name" value="NAD(P)-bd_dom_sf"/>
</dbReference>
<keyword evidence="1" id="KW-0406">Ion transport</keyword>
<dbReference type="RefSeq" id="WP_066730621.1">
    <property type="nucleotide sequence ID" value="NZ_JAJCIQ010000009.1"/>
</dbReference>
<keyword evidence="3" id="KW-0732">Signal</keyword>
<accession>A0ABS8DIB6</accession>
<proteinExistence type="predicted"/>
<keyword evidence="6" id="KW-1185">Reference proteome</keyword>
<dbReference type="InterPro" id="IPR050721">
    <property type="entry name" value="Trk_Ktr_HKT_K-transport"/>
</dbReference>
<keyword evidence="2" id="KW-0630">Potassium</keyword>
<reference evidence="5 6" key="1">
    <citation type="submission" date="2021-10" db="EMBL/GenBank/DDBJ databases">
        <title>Collection of gut derived symbiotic bacterial strains cultured from healthy donors.</title>
        <authorList>
            <person name="Lin H."/>
            <person name="Littmann E."/>
            <person name="Kohout C."/>
            <person name="Pamer E.G."/>
        </authorList>
    </citation>
    <scope>NUCLEOTIDE SEQUENCE [LARGE SCALE GENOMIC DNA]</scope>
    <source>
        <strain evidence="5 6">DFI.1.165</strain>
    </source>
</reference>
<comment type="caution">
    <text evidence="5">The sequence shown here is derived from an EMBL/GenBank/DDBJ whole genome shotgun (WGS) entry which is preliminary data.</text>
</comment>
<evidence type="ECO:0000313" key="5">
    <source>
        <dbReference type="EMBL" id="MCB7388136.1"/>
    </source>
</evidence>
<feature type="chain" id="PRO_5045168695" evidence="3">
    <location>
        <begin position="23"/>
        <end position="143"/>
    </location>
</feature>
<dbReference type="PANTHER" id="PTHR43833">
    <property type="entry name" value="POTASSIUM CHANNEL PROTEIN 2-RELATED-RELATED"/>
    <property type="match status" value="1"/>
</dbReference>
<gene>
    <name evidence="5" type="ORF">LIZ65_12650</name>
</gene>
<feature type="signal peptide" evidence="3">
    <location>
        <begin position="1"/>
        <end position="22"/>
    </location>
</feature>
<dbReference type="InterPro" id="IPR003148">
    <property type="entry name" value="RCK_N"/>
</dbReference>
<dbReference type="InterPro" id="IPR006036">
    <property type="entry name" value="K_uptake_TrkA"/>
</dbReference>
<evidence type="ECO:0000256" key="1">
    <source>
        <dbReference type="ARBA" id="ARBA00022538"/>
    </source>
</evidence>
<dbReference type="Gene3D" id="3.40.50.720">
    <property type="entry name" value="NAD(P)-binding Rossmann-like Domain"/>
    <property type="match status" value="1"/>
</dbReference>